<dbReference type="RefSeq" id="WP_123690663.1">
    <property type="nucleotide sequence ID" value="NZ_AP019700.1"/>
</dbReference>
<organism evidence="14 15">
    <name type="scientific">Stella humosa</name>
    <dbReference type="NCBI Taxonomy" id="94"/>
    <lineage>
        <taxon>Bacteria</taxon>
        <taxon>Pseudomonadati</taxon>
        <taxon>Pseudomonadota</taxon>
        <taxon>Alphaproteobacteria</taxon>
        <taxon>Rhodospirillales</taxon>
        <taxon>Stellaceae</taxon>
        <taxon>Stella</taxon>
    </lineage>
</organism>
<keyword evidence="2" id="KW-0813">Transport</keyword>
<evidence type="ECO:0000259" key="13">
    <source>
        <dbReference type="PROSITE" id="PS51007"/>
    </source>
</evidence>
<keyword evidence="9 11" id="KW-0408">Iron</keyword>
<comment type="subcellular location">
    <subcellularLocation>
        <location evidence="1">Cell membrane</location>
        <topology evidence="1">Single-pass membrane protein</topology>
    </subcellularLocation>
</comment>
<evidence type="ECO:0000256" key="3">
    <source>
        <dbReference type="ARBA" id="ARBA00022475"/>
    </source>
</evidence>
<dbReference type="AlphaFoldDB" id="A0A3N1LIT8"/>
<evidence type="ECO:0000256" key="7">
    <source>
        <dbReference type="ARBA" id="ARBA00022982"/>
    </source>
</evidence>
<gene>
    <name evidence="14" type="ORF">EDC65_2924</name>
</gene>
<evidence type="ECO:0000256" key="8">
    <source>
        <dbReference type="ARBA" id="ARBA00022989"/>
    </source>
</evidence>
<keyword evidence="15" id="KW-1185">Reference proteome</keyword>
<dbReference type="Gene3D" id="1.10.760.10">
    <property type="entry name" value="Cytochrome c-like domain"/>
    <property type="match status" value="1"/>
</dbReference>
<dbReference type="OrthoDB" id="9805828at2"/>
<keyword evidence="3" id="KW-1003">Cell membrane</keyword>
<dbReference type="InterPro" id="IPR009056">
    <property type="entry name" value="Cyt_c-like_dom"/>
</dbReference>
<dbReference type="PRINTS" id="PR00604">
    <property type="entry name" value="CYTCHRMECIAB"/>
</dbReference>
<feature type="domain" description="Cytochrome c" evidence="13">
    <location>
        <begin position="69"/>
        <end position="169"/>
    </location>
</feature>
<keyword evidence="8 12" id="KW-1133">Transmembrane helix</keyword>
<evidence type="ECO:0000256" key="2">
    <source>
        <dbReference type="ARBA" id="ARBA00022448"/>
    </source>
</evidence>
<keyword evidence="6 11" id="KW-0479">Metal-binding</keyword>
<dbReference type="GO" id="GO:0046872">
    <property type="term" value="F:metal ion binding"/>
    <property type="evidence" value="ECO:0007669"/>
    <property type="project" value="UniProtKB-KW"/>
</dbReference>
<evidence type="ECO:0000313" key="15">
    <source>
        <dbReference type="Proteomes" id="UP000278222"/>
    </source>
</evidence>
<evidence type="ECO:0000313" key="14">
    <source>
        <dbReference type="EMBL" id="ROP91064.1"/>
    </source>
</evidence>
<accession>A0A3N1LIT8</accession>
<dbReference type="SUPFAM" id="SSF46626">
    <property type="entry name" value="Cytochrome c"/>
    <property type="match status" value="1"/>
</dbReference>
<evidence type="ECO:0000256" key="4">
    <source>
        <dbReference type="ARBA" id="ARBA00022617"/>
    </source>
</evidence>
<reference evidence="14 15" key="1">
    <citation type="submission" date="2018-11" db="EMBL/GenBank/DDBJ databases">
        <title>Genomic Encyclopedia of Type Strains, Phase IV (KMG-IV): sequencing the most valuable type-strain genomes for metagenomic binning, comparative biology and taxonomic classification.</title>
        <authorList>
            <person name="Goeker M."/>
        </authorList>
    </citation>
    <scope>NUCLEOTIDE SEQUENCE [LARGE SCALE GENOMIC DNA]</scope>
    <source>
        <strain evidence="14 15">DSM 5900</strain>
    </source>
</reference>
<dbReference type="GO" id="GO:0009055">
    <property type="term" value="F:electron transfer activity"/>
    <property type="evidence" value="ECO:0007669"/>
    <property type="project" value="InterPro"/>
</dbReference>
<dbReference type="FunFam" id="1.10.760.10:FF:000026">
    <property type="entry name" value="Cytochrome C, membrane-bound"/>
    <property type="match status" value="1"/>
</dbReference>
<dbReference type="InterPro" id="IPR036909">
    <property type="entry name" value="Cyt_c-like_dom_sf"/>
</dbReference>
<evidence type="ECO:0000256" key="9">
    <source>
        <dbReference type="ARBA" id="ARBA00023004"/>
    </source>
</evidence>
<keyword evidence="10 12" id="KW-0472">Membrane</keyword>
<evidence type="ECO:0000256" key="11">
    <source>
        <dbReference type="PROSITE-ProRule" id="PRU00433"/>
    </source>
</evidence>
<comment type="caution">
    <text evidence="14">The sequence shown here is derived from an EMBL/GenBank/DDBJ whole genome shotgun (WGS) entry which is preliminary data.</text>
</comment>
<dbReference type="InterPro" id="IPR002327">
    <property type="entry name" value="Cyt_c_1A/1B"/>
</dbReference>
<proteinExistence type="predicted"/>
<evidence type="ECO:0000256" key="6">
    <source>
        <dbReference type="ARBA" id="ARBA00022723"/>
    </source>
</evidence>
<dbReference type="PANTHER" id="PTHR11961">
    <property type="entry name" value="CYTOCHROME C"/>
    <property type="match status" value="1"/>
</dbReference>
<dbReference type="EMBL" id="RJKX01000014">
    <property type="protein sequence ID" value="ROP91064.1"/>
    <property type="molecule type" value="Genomic_DNA"/>
</dbReference>
<dbReference type="GO" id="GO:0020037">
    <property type="term" value="F:heme binding"/>
    <property type="evidence" value="ECO:0007669"/>
    <property type="project" value="InterPro"/>
</dbReference>
<sequence length="176" mass="18032">MSLESNKIAAAVLMAGVIAMTSGFIAGILVHPHALKESVYKVEGVESAAAAAPAAPAVLAPVAPLLASADVAAGEAQSKKCVACHTFNQGGPNRVGPNLWDIVGAKHAHAQGFAYSDAIKSKPGDWTYEDLNAFLASPRAYAPGTKMAFAGLPKAEDRAALIAYLRTLSGSPKPLP</sequence>
<keyword evidence="7" id="KW-0249">Electron transport</keyword>
<dbReference type="Proteomes" id="UP000278222">
    <property type="component" value="Unassembled WGS sequence"/>
</dbReference>
<keyword evidence="4 11" id="KW-0349">Heme</keyword>
<evidence type="ECO:0000256" key="5">
    <source>
        <dbReference type="ARBA" id="ARBA00022692"/>
    </source>
</evidence>
<feature type="transmembrane region" description="Helical" evidence="12">
    <location>
        <begin position="12"/>
        <end position="31"/>
    </location>
</feature>
<dbReference type="PROSITE" id="PS51007">
    <property type="entry name" value="CYTC"/>
    <property type="match status" value="1"/>
</dbReference>
<keyword evidence="5 12" id="KW-0812">Transmembrane</keyword>
<evidence type="ECO:0000256" key="12">
    <source>
        <dbReference type="SAM" id="Phobius"/>
    </source>
</evidence>
<name>A0A3N1LIT8_9PROT</name>
<dbReference type="Pfam" id="PF00034">
    <property type="entry name" value="Cytochrom_C"/>
    <property type="match status" value="1"/>
</dbReference>
<evidence type="ECO:0000256" key="1">
    <source>
        <dbReference type="ARBA" id="ARBA00004162"/>
    </source>
</evidence>
<evidence type="ECO:0000256" key="10">
    <source>
        <dbReference type="ARBA" id="ARBA00023136"/>
    </source>
</evidence>
<protein>
    <submittedName>
        <fullName evidence="14">Cytochrome c</fullName>
    </submittedName>
</protein>
<dbReference type="GO" id="GO:0005886">
    <property type="term" value="C:plasma membrane"/>
    <property type="evidence" value="ECO:0007669"/>
    <property type="project" value="UniProtKB-SubCell"/>
</dbReference>